<feature type="compositionally biased region" description="Basic and acidic residues" evidence="1">
    <location>
        <begin position="1"/>
        <end position="10"/>
    </location>
</feature>
<comment type="caution">
    <text evidence="2">The sequence shown here is derived from an EMBL/GenBank/DDBJ whole genome shotgun (WGS) entry which is preliminary data.</text>
</comment>
<evidence type="ECO:0000256" key="1">
    <source>
        <dbReference type="SAM" id="MobiDB-lite"/>
    </source>
</evidence>
<name>A0AAD7WPF2_9TELE</name>
<keyword evidence="3" id="KW-1185">Reference proteome</keyword>
<feature type="region of interest" description="Disordered" evidence="1">
    <location>
        <begin position="1"/>
        <end position="105"/>
    </location>
</feature>
<proteinExistence type="predicted"/>
<reference evidence="2" key="1">
    <citation type="journal article" date="2023" name="Science">
        <title>Genome structures resolve the early diversification of teleost fishes.</title>
        <authorList>
            <person name="Parey E."/>
            <person name="Louis A."/>
            <person name="Montfort J."/>
            <person name="Bouchez O."/>
            <person name="Roques C."/>
            <person name="Iampietro C."/>
            <person name="Lluch J."/>
            <person name="Castinel A."/>
            <person name="Donnadieu C."/>
            <person name="Desvignes T."/>
            <person name="Floi Bucao C."/>
            <person name="Jouanno E."/>
            <person name="Wen M."/>
            <person name="Mejri S."/>
            <person name="Dirks R."/>
            <person name="Jansen H."/>
            <person name="Henkel C."/>
            <person name="Chen W.J."/>
            <person name="Zahm M."/>
            <person name="Cabau C."/>
            <person name="Klopp C."/>
            <person name="Thompson A.W."/>
            <person name="Robinson-Rechavi M."/>
            <person name="Braasch I."/>
            <person name="Lecointre G."/>
            <person name="Bobe J."/>
            <person name="Postlethwait J.H."/>
            <person name="Berthelot C."/>
            <person name="Roest Crollius H."/>
            <person name="Guiguen Y."/>
        </authorList>
    </citation>
    <scope>NUCLEOTIDE SEQUENCE</scope>
    <source>
        <strain evidence="2">NC1722</strain>
    </source>
</reference>
<evidence type="ECO:0000313" key="2">
    <source>
        <dbReference type="EMBL" id="KAJ8403499.1"/>
    </source>
</evidence>
<dbReference type="EMBL" id="JAINUG010000058">
    <property type="protein sequence ID" value="KAJ8403499.1"/>
    <property type="molecule type" value="Genomic_DNA"/>
</dbReference>
<dbReference type="AlphaFoldDB" id="A0AAD7WPF2"/>
<gene>
    <name evidence="2" type="ORF">AAFF_G00352710</name>
</gene>
<feature type="compositionally biased region" description="Basic and acidic residues" evidence="1">
    <location>
        <begin position="31"/>
        <end position="45"/>
    </location>
</feature>
<protein>
    <submittedName>
        <fullName evidence="2">Uncharacterized protein</fullName>
    </submittedName>
</protein>
<sequence length="105" mass="11653">MQCRVADHVGAKPTQTGARRITQPEWGLGTRSDRARRQYGRRNDAPLRLPPETTRPRRLMKEDAANRSPPWPESMASTATGPSAENRRPRTGSRREGAPAASGKH</sequence>
<dbReference type="Proteomes" id="UP001221898">
    <property type="component" value="Unassembled WGS sequence"/>
</dbReference>
<accession>A0AAD7WPF2</accession>
<evidence type="ECO:0000313" key="3">
    <source>
        <dbReference type="Proteomes" id="UP001221898"/>
    </source>
</evidence>
<organism evidence="2 3">
    <name type="scientific">Aldrovandia affinis</name>
    <dbReference type="NCBI Taxonomy" id="143900"/>
    <lineage>
        <taxon>Eukaryota</taxon>
        <taxon>Metazoa</taxon>
        <taxon>Chordata</taxon>
        <taxon>Craniata</taxon>
        <taxon>Vertebrata</taxon>
        <taxon>Euteleostomi</taxon>
        <taxon>Actinopterygii</taxon>
        <taxon>Neopterygii</taxon>
        <taxon>Teleostei</taxon>
        <taxon>Notacanthiformes</taxon>
        <taxon>Halosauridae</taxon>
        <taxon>Aldrovandia</taxon>
    </lineage>
</organism>
<feature type="compositionally biased region" description="Basic and acidic residues" evidence="1">
    <location>
        <begin position="85"/>
        <end position="97"/>
    </location>
</feature>